<keyword evidence="3" id="KW-0378">Hydrolase</keyword>
<dbReference type="SUPFAM" id="SSF53098">
    <property type="entry name" value="Ribonuclease H-like"/>
    <property type="match status" value="1"/>
</dbReference>
<dbReference type="EC" id="3.1.26.4" evidence="3"/>
<dbReference type="InterPro" id="IPR036397">
    <property type="entry name" value="RNaseH_sf"/>
</dbReference>
<proteinExistence type="predicted"/>
<dbReference type="GO" id="GO:0004523">
    <property type="term" value="F:RNA-DNA hybrid ribonuclease activity"/>
    <property type="evidence" value="ECO:0007669"/>
    <property type="project" value="UniProtKB-EC"/>
</dbReference>
<dbReference type="PROSITE" id="PS50879">
    <property type="entry name" value="RNASE_H_1"/>
    <property type="match status" value="1"/>
</dbReference>
<accession>A0A5C6CQI2</accession>
<dbReference type="OrthoDB" id="277546at2"/>
<evidence type="ECO:0000313" key="3">
    <source>
        <dbReference type="EMBL" id="TWU25774.1"/>
    </source>
</evidence>
<evidence type="ECO:0000256" key="1">
    <source>
        <dbReference type="SAM" id="MobiDB-lite"/>
    </source>
</evidence>
<dbReference type="InterPro" id="IPR002156">
    <property type="entry name" value="RNaseH_domain"/>
</dbReference>
<organism evidence="3 4">
    <name type="scientific">Bythopirellula polymerisocia</name>
    <dbReference type="NCBI Taxonomy" id="2528003"/>
    <lineage>
        <taxon>Bacteria</taxon>
        <taxon>Pseudomonadati</taxon>
        <taxon>Planctomycetota</taxon>
        <taxon>Planctomycetia</taxon>
        <taxon>Pirellulales</taxon>
        <taxon>Lacipirellulaceae</taxon>
        <taxon>Bythopirellula</taxon>
    </lineage>
</organism>
<dbReference type="AlphaFoldDB" id="A0A5C6CQI2"/>
<feature type="region of interest" description="Disordered" evidence="1">
    <location>
        <begin position="138"/>
        <end position="187"/>
    </location>
</feature>
<dbReference type="Pfam" id="PF00075">
    <property type="entry name" value="RNase_H"/>
    <property type="match status" value="1"/>
</dbReference>
<dbReference type="Proteomes" id="UP000318437">
    <property type="component" value="Unassembled WGS sequence"/>
</dbReference>
<feature type="domain" description="RNase H type-1" evidence="2">
    <location>
        <begin position="3"/>
        <end position="145"/>
    </location>
</feature>
<dbReference type="RefSeq" id="WP_146451347.1">
    <property type="nucleotide sequence ID" value="NZ_SJPS01000004.1"/>
</dbReference>
<dbReference type="Gene3D" id="3.30.420.10">
    <property type="entry name" value="Ribonuclease H-like superfamily/Ribonuclease H"/>
    <property type="match status" value="1"/>
</dbReference>
<dbReference type="EMBL" id="SJPS01000004">
    <property type="protein sequence ID" value="TWU25774.1"/>
    <property type="molecule type" value="Genomic_DNA"/>
</dbReference>
<dbReference type="InterPro" id="IPR012337">
    <property type="entry name" value="RNaseH-like_sf"/>
</dbReference>
<gene>
    <name evidence="3" type="primary">rnhA_1</name>
    <name evidence="3" type="ORF">Pla144_29860</name>
</gene>
<protein>
    <submittedName>
        <fullName evidence="3">Ribonuclease HI</fullName>
        <ecNumber evidence="3">3.1.26.4</ecNumber>
    </submittedName>
</protein>
<comment type="caution">
    <text evidence="3">The sequence shown here is derived from an EMBL/GenBank/DDBJ whole genome shotgun (WGS) entry which is preliminary data.</text>
</comment>
<evidence type="ECO:0000313" key="4">
    <source>
        <dbReference type="Proteomes" id="UP000318437"/>
    </source>
</evidence>
<reference evidence="3 4" key="1">
    <citation type="submission" date="2019-02" db="EMBL/GenBank/DDBJ databases">
        <title>Deep-cultivation of Planctomycetes and their phenomic and genomic characterization uncovers novel biology.</title>
        <authorList>
            <person name="Wiegand S."/>
            <person name="Jogler M."/>
            <person name="Boedeker C."/>
            <person name="Pinto D."/>
            <person name="Vollmers J."/>
            <person name="Rivas-Marin E."/>
            <person name="Kohn T."/>
            <person name="Peeters S.H."/>
            <person name="Heuer A."/>
            <person name="Rast P."/>
            <person name="Oberbeckmann S."/>
            <person name="Bunk B."/>
            <person name="Jeske O."/>
            <person name="Meyerdierks A."/>
            <person name="Storesund J.E."/>
            <person name="Kallscheuer N."/>
            <person name="Luecker S."/>
            <person name="Lage O.M."/>
            <person name="Pohl T."/>
            <person name="Merkel B.J."/>
            <person name="Hornburger P."/>
            <person name="Mueller R.-W."/>
            <person name="Bruemmer F."/>
            <person name="Labrenz M."/>
            <person name="Spormann A.M."/>
            <person name="Op Den Camp H."/>
            <person name="Overmann J."/>
            <person name="Amann R."/>
            <person name="Jetten M.S.M."/>
            <person name="Mascher T."/>
            <person name="Medema M.H."/>
            <person name="Devos D.P."/>
            <person name="Kaster A.-K."/>
            <person name="Ovreas L."/>
            <person name="Rohde M."/>
            <person name="Galperin M.Y."/>
            <person name="Jogler C."/>
        </authorList>
    </citation>
    <scope>NUCLEOTIDE SEQUENCE [LARGE SCALE GENOMIC DNA]</scope>
    <source>
        <strain evidence="3 4">Pla144</strain>
    </source>
</reference>
<keyword evidence="4" id="KW-1185">Reference proteome</keyword>
<dbReference type="GO" id="GO:0003676">
    <property type="term" value="F:nucleic acid binding"/>
    <property type="evidence" value="ECO:0007669"/>
    <property type="project" value="InterPro"/>
</dbReference>
<sequence length="222" mass="25021">MNTSPHYLLFSEASCCAPAGKSWRFVLQDVESNRRLAVSDQEPAACGERLELLAVVRGLEALDGPARVTLVTRSRYVSRGIKHGLTEWRANEWRWERFGRIVPVKDCDLWQRIDRALLFHEVECQAWQFEESAEAAPVASQPEAEVAPQLREVSPPVGEKMPRRVVSRKSAPATDWPHRADLASSRQPSKKWQRSLLGRALHWIDSLRGLGIPSRPAIQGAV</sequence>
<name>A0A5C6CQI2_9BACT</name>
<evidence type="ECO:0000259" key="2">
    <source>
        <dbReference type="PROSITE" id="PS50879"/>
    </source>
</evidence>